<comment type="caution">
    <text evidence="1">The sequence shown here is derived from an EMBL/GenBank/DDBJ whole genome shotgun (WGS) entry which is preliminary data.</text>
</comment>
<keyword evidence="2" id="KW-1185">Reference proteome</keyword>
<evidence type="ECO:0000313" key="1">
    <source>
        <dbReference type="EMBL" id="TKK91595.1"/>
    </source>
</evidence>
<gene>
    <name evidence="1" type="ORF">FDA94_02120</name>
</gene>
<organism evidence="1 2">
    <name type="scientific">Herbidospora galbida</name>
    <dbReference type="NCBI Taxonomy" id="2575442"/>
    <lineage>
        <taxon>Bacteria</taxon>
        <taxon>Bacillati</taxon>
        <taxon>Actinomycetota</taxon>
        <taxon>Actinomycetes</taxon>
        <taxon>Streptosporangiales</taxon>
        <taxon>Streptosporangiaceae</taxon>
        <taxon>Herbidospora</taxon>
    </lineage>
</organism>
<sequence>MGFADYRTSLEEGRYLRVVNYHNTPASTADQLREELTAYAEAFASVTVADLDRFYATGEWGLDRPGFIPVFYEGYRNNHTVAAPICDELGLTAWFPIITRFVDCPPDEQRAFADAHDIDLVEEELSYDRLALTWDEVAEIGRRHVVVPHTGSHSPIGAIVTAADVERELVEPRRRIQEVTGQEAVANVYLYGTPFGTSDFQDRAVLDAGYRYQISNTMIQRIA</sequence>
<reference evidence="1 2" key="1">
    <citation type="submission" date="2019-04" db="EMBL/GenBank/DDBJ databases">
        <title>Herbidospora sp. NEAU-GS14.nov., a novel actinomycete isolated from soil.</title>
        <authorList>
            <person name="Han L."/>
        </authorList>
    </citation>
    <scope>NUCLEOTIDE SEQUENCE [LARGE SCALE GENOMIC DNA]</scope>
    <source>
        <strain evidence="1 2">NEAU-GS14</strain>
    </source>
</reference>
<dbReference type="OrthoDB" id="9782872at2"/>
<dbReference type="RefSeq" id="WP_137245281.1">
    <property type="nucleotide sequence ID" value="NZ_SZQA01000001.1"/>
</dbReference>
<dbReference type="AlphaFoldDB" id="A0A4U3MPN4"/>
<dbReference type="Gene3D" id="3.20.20.370">
    <property type="entry name" value="Glycoside hydrolase/deacetylase"/>
    <property type="match status" value="1"/>
</dbReference>
<accession>A0A4U3MPN4</accession>
<dbReference type="Proteomes" id="UP000308705">
    <property type="component" value="Unassembled WGS sequence"/>
</dbReference>
<dbReference type="GO" id="GO:0005975">
    <property type="term" value="P:carbohydrate metabolic process"/>
    <property type="evidence" value="ECO:0007669"/>
    <property type="project" value="InterPro"/>
</dbReference>
<protein>
    <submittedName>
        <fullName evidence="1">Polysaccharide deacetylase family protein</fullName>
    </submittedName>
</protein>
<dbReference type="InterPro" id="IPR011330">
    <property type="entry name" value="Glyco_hydro/deAcase_b/a-brl"/>
</dbReference>
<evidence type="ECO:0000313" key="2">
    <source>
        <dbReference type="Proteomes" id="UP000308705"/>
    </source>
</evidence>
<dbReference type="SUPFAM" id="SSF88713">
    <property type="entry name" value="Glycoside hydrolase/deacetylase"/>
    <property type="match status" value="1"/>
</dbReference>
<dbReference type="CDD" id="cd10918">
    <property type="entry name" value="CE4_NodB_like_5s_6s"/>
    <property type="match status" value="1"/>
</dbReference>
<proteinExistence type="predicted"/>
<name>A0A4U3MPN4_9ACTN</name>
<dbReference type="EMBL" id="SZQA01000001">
    <property type="protein sequence ID" value="TKK91595.1"/>
    <property type="molecule type" value="Genomic_DNA"/>
</dbReference>